<name>A0AAN8P8P0_PATCE</name>
<evidence type="ECO:0000256" key="2">
    <source>
        <dbReference type="PROSITE-ProRule" id="PRU00059"/>
    </source>
</evidence>
<organism evidence="5 6">
    <name type="scientific">Patella caerulea</name>
    <name type="common">Rayed Mediterranean limpet</name>
    <dbReference type="NCBI Taxonomy" id="87958"/>
    <lineage>
        <taxon>Eukaryota</taxon>
        <taxon>Metazoa</taxon>
        <taxon>Spiralia</taxon>
        <taxon>Lophotrochozoa</taxon>
        <taxon>Mollusca</taxon>
        <taxon>Gastropoda</taxon>
        <taxon>Patellogastropoda</taxon>
        <taxon>Patelloidea</taxon>
        <taxon>Patellidae</taxon>
        <taxon>Patella</taxon>
    </lineage>
</organism>
<dbReference type="EMBL" id="JAZGQO010000014">
    <property type="protein sequence ID" value="KAK6170489.1"/>
    <property type="molecule type" value="Genomic_DNA"/>
</dbReference>
<dbReference type="InterPro" id="IPR000859">
    <property type="entry name" value="CUB_dom"/>
</dbReference>
<dbReference type="PROSITE" id="PS01180">
    <property type="entry name" value="CUB"/>
    <property type="match status" value="1"/>
</dbReference>
<feature type="signal peptide" evidence="3">
    <location>
        <begin position="1"/>
        <end position="24"/>
    </location>
</feature>
<dbReference type="Proteomes" id="UP001347796">
    <property type="component" value="Unassembled WGS sequence"/>
</dbReference>
<evidence type="ECO:0000259" key="4">
    <source>
        <dbReference type="PROSITE" id="PS01180"/>
    </source>
</evidence>
<evidence type="ECO:0000256" key="3">
    <source>
        <dbReference type="SAM" id="SignalP"/>
    </source>
</evidence>
<dbReference type="SMART" id="SM00042">
    <property type="entry name" value="CUB"/>
    <property type="match status" value="1"/>
</dbReference>
<gene>
    <name evidence="5" type="ORF">SNE40_018871</name>
</gene>
<evidence type="ECO:0000313" key="6">
    <source>
        <dbReference type="Proteomes" id="UP001347796"/>
    </source>
</evidence>
<evidence type="ECO:0000313" key="5">
    <source>
        <dbReference type="EMBL" id="KAK6170489.1"/>
    </source>
</evidence>
<proteinExistence type="predicted"/>
<protein>
    <recommendedName>
        <fullName evidence="4">CUB domain-containing protein</fullName>
    </recommendedName>
</protein>
<evidence type="ECO:0000256" key="1">
    <source>
        <dbReference type="ARBA" id="ARBA00023157"/>
    </source>
</evidence>
<keyword evidence="3" id="KW-0732">Signal</keyword>
<feature type="chain" id="PRO_5043006897" description="CUB domain-containing protein" evidence="3">
    <location>
        <begin position="25"/>
        <end position="343"/>
    </location>
</feature>
<feature type="domain" description="CUB" evidence="4">
    <location>
        <begin position="35"/>
        <end position="171"/>
    </location>
</feature>
<accession>A0AAN8P8P0</accession>
<dbReference type="AlphaFoldDB" id="A0AAN8P8P0"/>
<dbReference type="InterPro" id="IPR035914">
    <property type="entry name" value="Sperma_CUB_dom_sf"/>
</dbReference>
<dbReference type="Gene3D" id="2.60.120.290">
    <property type="entry name" value="Spermadhesin, CUB domain"/>
    <property type="match status" value="1"/>
</dbReference>
<keyword evidence="6" id="KW-1185">Reference proteome</keyword>
<keyword evidence="1" id="KW-1015">Disulfide bond</keyword>
<dbReference type="CDD" id="cd00041">
    <property type="entry name" value="CUB"/>
    <property type="match status" value="1"/>
</dbReference>
<reference evidence="5 6" key="1">
    <citation type="submission" date="2024-01" db="EMBL/GenBank/DDBJ databases">
        <title>The genome of the rayed Mediterranean limpet Patella caerulea (Linnaeus, 1758).</title>
        <authorList>
            <person name="Anh-Thu Weber A."/>
            <person name="Halstead-Nussloch G."/>
        </authorList>
    </citation>
    <scope>NUCLEOTIDE SEQUENCE [LARGE SCALE GENOMIC DNA]</scope>
    <source>
        <strain evidence="5">AATW-2023a</strain>
        <tissue evidence="5">Whole specimen</tissue>
    </source>
</reference>
<dbReference type="Pfam" id="PF00431">
    <property type="entry name" value="CUB"/>
    <property type="match status" value="1"/>
</dbReference>
<comment type="caution">
    <text evidence="5">The sequence shown here is derived from an EMBL/GenBank/DDBJ whole genome shotgun (WGS) entry which is preliminary data.</text>
</comment>
<dbReference type="SUPFAM" id="SSF49854">
    <property type="entry name" value="Spermadhesin, CUB domain"/>
    <property type="match status" value="1"/>
</dbReference>
<comment type="caution">
    <text evidence="2">Lacks conserved residue(s) required for the propagation of feature annotation.</text>
</comment>
<sequence length="343" mass="39195">MEGPVKIVNMKFVLIFCFIAGTSGDIFLQDRYENCGSYREPVEIRITDRDEEDIRSHSNQYYSAERNCMVTIIGKKQHQISLELTNIDIDGHAYSTDHCKGLCCKDYLKIFNSYRIDNARLLPGINQAGLCGSELPRKTTFQTSNNFVTIQFRTDDLSEYKTGFILKFRQYPWRNPGIYPDGGFYGGWNDGSRIELQVDWNEQSQIPGDYQPAKNPDYENTGGKSCYECVGCVIDYFDANREGATTRAGCYVCSKSWSDEFASAQRLCYTEMQYFNLLSTLTDSSVGNGQVAEYRGCKKFMDKFGRFLNYCFCDSENNCNSGQNLKINTFLSLASIFIMMLLK</sequence>